<dbReference type="AlphaFoldDB" id="A0A2C9LJL1"/>
<dbReference type="InterPro" id="IPR015834">
    <property type="entry name" value="UCP016642"/>
</dbReference>
<gene>
    <name evidence="2" type="primary">106058484</name>
</gene>
<dbReference type="EnsemblMetazoa" id="BGLB031734-RA">
    <property type="protein sequence ID" value="BGLB031734-PA"/>
    <property type="gene ID" value="BGLB031734"/>
</dbReference>
<accession>A0A2C9LJL1</accession>
<protein>
    <recommendedName>
        <fullName evidence="1">Biotin-protein ligase N-terminal domain-containing protein</fullName>
    </recommendedName>
</protein>
<organism evidence="2 3">
    <name type="scientific">Biomphalaria glabrata</name>
    <name type="common">Bloodfluke planorb</name>
    <name type="synonym">Freshwater snail</name>
    <dbReference type="NCBI Taxonomy" id="6526"/>
    <lineage>
        <taxon>Eukaryota</taxon>
        <taxon>Metazoa</taxon>
        <taxon>Spiralia</taxon>
        <taxon>Lophotrochozoa</taxon>
        <taxon>Mollusca</taxon>
        <taxon>Gastropoda</taxon>
        <taxon>Heterobranchia</taxon>
        <taxon>Euthyneura</taxon>
        <taxon>Panpulmonata</taxon>
        <taxon>Hygrophila</taxon>
        <taxon>Lymnaeoidea</taxon>
        <taxon>Planorbidae</taxon>
        <taxon>Biomphalaria</taxon>
    </lineage>
</organism>
<sequence length="260" mass="27809">MSPSDVFVYSGLGSNENGCFHLLNSLKTHLDPDIYKVDLISAEDIIEGSKLTSAALLTFGSGYTTGFVNGLGAKGMQNLRDFVLGGGSYLGLGAGGYFGCDYIEFDKNGPLEKMAERELRFYPGIGRGPVYPGFQYGSNKGLHAANITFSTGNFTATFSSMIDGGGAFYPSDPPKLGSPVTSWTKIAIYTDITDQPTAIVKMEVGSGCAVLSGVHLEYDMLIECQSDPSLHHLQPSFTSSRLTQRAAMKAILQLLGLIVR</sequence>
<feature type="domain" description="Biotin-protein ligase N-terminal" evidence="1">
    <location>
        <begin position="5"/>
        <end position="259"/>
    </location>
</feature>
<evidence type="ECO:0000259" key="1">
    <source>
        <dbReference type="Pfam" id="PF09825"/>
    </source>
</evidence>
<name>A0A2C9LJL1_BIOGL</name>
<dbReference type="Pfam" id="PF09825">
    <property type="entry name" value="BPL_N"/>
    <property type="match status" value="1"/>
</dbReference>
<dbReference type="OrthoDB" id="10250105at2759"/>
<evidence type="ECO:0000313" key="3">
    <source>
        <dbReference type="Proteomes" id="UP000076420"/>
    </source>
</evidence>
<reference evidence="2" key="1">
    <citation type="submission" date="2020-05" db="UniProtKB">
        <authorList>
            <consortium name="EnsemblMetazoa"/>
        </authorList>
    </citation>
    <scope>IDENTIFICATION</scope>
    <source>
        <strain evidence="2">BB02</strain>
    </source>
</reference>
<dbReference type="PIRSF" id="PIRSF016642">
    <property type="entry name" value="UCP016642"/>
    <property type="match status" value="1"/>
</dbReference>
<dbReference type="KEGG" id="bgt:106058484"/>
<proteinExistence type="predicted"/>
<evidence type="ECO:0000313" key="2">
    <source>
        <dbReference type="EnsemblMetazoa" id="BGLB031734-PA"/>
    </source>
</evidence>
<dbReference type="STRING" id="6526.A0A2C9LJL1"/>
<dbReference type="VEuPathDB" id="VectorBase:BGLAX_034830"/>
<dbReference type="InterPro" id="IPR019197">
    <property type="entry name" value="Biotin-prot_ligase_N"/>
</dbReference>
<dbReference type="VEuPathDB" id="VectorBase:BGLB031734"/>
<dbReference type="Proteomes" id="UP000076420">
    <property type="component" value="Unassembled WGS sequence"/>
</dbReference>